<reference evidence="2" key="1">
    <citation type="journal article" date="2010" name="Genome Res.">
        <title>Population genomic sequencing of Coccidioides fungi reveals recent hybridization and transposon control.</title>
        <authorList>
            <person name="Neafsey D.E."/>
            <person name="Barker B.M."/>
            <person name="Sharpton T.J."/>
            <person name="Stajich J.E."/>
            <person name="Park D.J."/>
            <person name="Whiston E."/>
            <person name="Hung C.-Y."/>
            <person name="McMahan C."/>
            <person name="White J."/>
            <person name="Sykes S."/>
            <person name="Heiman D."/>
            <person name="Young S."/>
            <person name="Zeng Q."/>
            <person name="Abouelleil A."/>
            <person name="Aftuck L."/>
            <person name="Bessette D."/>
            <person name="Brown A."/>
            <person name="FitzGerald M."/>
            <person name="Lui A."/>
            <person name="Macdonald J.P."/>
            <person name="Priest M."/>
            <person name="Orbach M.J."/>
            <person name="Galgiani J.N."/>
            <person name="Kirkland T.N."/>
            <person name="Cole G.T."/>
            <person name="Birren B.W."/>
            <person name="Henn M.R."/>
            <person name="Taylor J.W."/>
            <person name="Rounsley S.D."/>
        </authorList>
    </citation>
    <scope>NUCLEOTIDE SEQUENCE [LARGE SCALE GENOMIC DNA]</scope>
    <source>
        <strain evidence="2">RMSCC 3703</strain>
    </source>
</reference>
<organism evidence="1 2">
    <name type="scientific">Coccidioides immitis RMSCC 3703</name>
    <dbReference type="NCBI Taxonomy" id="454286"/>
    <lineage>
        <taxon>Eukaryota</taxon>
        <taxon>Fungi</taxon>
        <taxon>Dikarya</taxon>
        <taxon>Ascomycota</taxon>
        <taxon>Pezizomycotina</taxon>
        <taxon>Eurotiomycetes</taxon>
        <taxon>Eurotiomycetidae</taxon>
        <taxon>Onygenales</taxon>
        <taxon>Onygenaceae</taxon>
        <taxon>Coccidioides</taxon>
    </lineage>
</organism>
<evidence type="ECO:0000313" key="2">
    <source>
        <dbReference type="Proteomes" id="UP000054559"/>
    </source>
</evidence>
<dbReference type="Proteomes" id="UP000054559">
    <property type="component" value="Unassembled WGS sequence"/>
</dbReference>
<dbReference type="EMBL" id="DS268167">
    <property type="protein sequence ID" value="KMU78897.1"/>
    <property type="molecule type" value="Genomic_DNA"/>
</dbReference>
<gene>
    <name evidence="1" type="ORF">CISG_07414</name>
</gene>
<dbReference type="AlphaFoldDB" id="A0A0J8TY54"/>
<name>A0A0J8TY54_COCIT</name>
<sequence>MKPYVVAWAGDRRVRHGVDFSTKWISSPFANDRGFLARCTEYIWLPSSGISRWGTWTTDITVAPGNRSELLYRLSASSSEPPGRLHSRSGYVDCGGKRATAEIPRHQTAAARASAKPETPGKVCSGVGFGVEPGRAGQLRDVQLSYHRSSFVAIAASRLGGRILYGRRGHSQRFYLR</sequence>
<proteinExistence type="predicted"/>
<accession>A0A0J8TY54</accession>
<evidence type="ECO:0000313" key="1">
    <source>
        <dbReference type="EMBL" id="KMU78897.1"/>
    </source>
</evidence>
<protein>
    <submittedName>
        <fullName evidence="1">Uncharacterized protein</fullName>
    </submittedName>
</protein>